<evidence type="ECO:0000259" key="8">
    <source>
        <dbReference type="Pfam" id="PF01061"/>
    </source>
</evidence>
<evidence type="ECO:0000256" key="2">
    <source>
        <dbReference type="ARBA" id="ARBA00005814"/>
    </source>
</evidence>
<comment type="similarity">
    <text evidence="2">Belongs to the ABC transporter superfamily. ABCG family. Eye pigment precursor importer (TC 3.A.1.204) subfamily.</text>
</comment>
<gene>
    <name evidence="9" type="ORF">LSALG_LOCUS24770</name>
</gene>
<protein>
    <recommendedName>
        <fullName evidence="8">ABC-2 type transporter transmembrane domain-containing protein</fullName>
    </recommendedName>
</protein>
<dbReference type="Pfam" id="PF01061">
    <property type="entry name" value="ABC2_membrane"/>
    <property type="match status" value="1"/>
</dbReference>
<evidence type="ECO:0000256" key="7">
    <source>
        <dbReference type="SAM" id="Phobius"/>
    </source>
</evidence>
<keyword evidence="5 7" id="KW-1133">Transmembrane helix</keyword>
<evidence type="ECO:0000256" key="5">
    <source>
        <dbReference type="ARBA" id="ARBA00022989"/>
    </source>
</evidence>
<organism evidence="9 10">
    <name type="scientific">Lactuca saligna</name>
    <name type="common">Willowleaf lettuce</name>
    <dbReference type="NCBI Taxonomy" id="75948"/>
    <lineage>
        <taxon>Eukaryota</taxon>
        <taxon>Viridiplantae</taxon>
        <taxon>Streptophyta</taxon>
        <taxon>Embryophyta</taxon>
        <taxon>Tracheophyta</taxon>
        <taxon>Spermatophyta</taxon>
        <taxon>Magnoliopsida</taxon>
        <taxon>eudicotyledons</taxon>
        <taxon>Gunneridae</taxon>
        <taxon>Pentapetalae</taxon>
        <taxon>asterids</taxon>
        <taxon>campanulids</taxon>
        <taxon>Asterales</taxon>
        <taxon>Asteraceae</taxon>
        <taxon>Cichorioideae</taxon>
        <taxon>Cichorieae</taxon>
        <taxon>Lactucinae</taxon>
        <taxon>Lactuca</taxon>
    </lineage>
</organism>
<proteinExistence type="inferred from homology"/>
<evidence type="ECO:0000313" key="9">
    <source>
        <dbReference type="EMBL" id="CAI9285294.1"/>
    </source>
</evidence>
<dbReference type="AlphaFoldDB" id="A0AA36E6N9"/>
<feature type="transmembrane region" description="Helical" evidence="7">
    <location>
        <begin position="112"/>
        <end position="135"/>
    </location>
</feature>
<evidence type="ECO:0000256" key="6">
    <source>
        <dbReference type="ARBA" id="ARBA00023136"/>
    </source>
</evidence>
<reference evidence="9" key="1">
    <citation type="submission" date="2023-04" db="EMBL/GenBank/DDBJ databases">
        <authorList>
            <person name="Vijverberg K."/>
            <person name="Xiong W."/>
            <person name="Schranz E."/>
        </authorList>
    </citation>
    <scope>NUCLEOTIDE SEQUENCE</scope>
</reference>
<sequence length="160" mass="18203">MAQNRVSLFLFVSTFLTILAIGGFPSLVEEMKVFQWERLDGHYTVGSFVISHAISSMPYLLLVSIIPGAITYFLIGLQREPRLFIYFALVLFVSMSLVECLMMIVAAIVPNFLMGIICGAGIQGLMILAAGFFRLPNELPHVFWRYPMYYISFHRRSSYN</sequence>
<keyword evidence="6 7" id="KW-0472">Membrane</keyword>
<dbReference type="InterPro" id="IPR052215">
    <property type="entry name" value="Plant_ABCG"/>
</dbReference>
<feature type="transmembrane region" description="Helical" evidence="7">
    <location>
        <begin position="83"/>
        <end position="106"/>
    </location>
</feature>
<dbReference type="InterPro" id="IPR013525">
    <property type="entry name" value="ABC2_TM"/>
</dbReference>
<comment type="subcellular location">
    <subcellularLocation>
        <location evidence="1">Membrane</location>
        <topology evidence="1">Multi-pass membrane protein</topology>
    </subcellularLocation>
</comment>
<dbReference type="GO" id="GO:0016020">
    <property type="term" value="C:membrane"/>
    <property type="evidence" value="ECO:0007669"/>
    <property type="project" value="UniProtKB-SubCell"/>
</dbReference>
<feature type="transmembrane region" description="Helical" evidence="7">
    <location>
        <begin position="48"/>
        <end position="76"/>
    </location>
</feature>
<evidence type="ECO:0000256" key="1">
    <source>
        <dbReference type="ARBA" id="ARBA00004141"/>
    </source>
</evidence>
<evidence type="ECO:0000256" key="3">
    <source>
        <dbReference type="ARBA" id="ARBA00022448"/>
    </source>
</evidence>
<evidence type="ECO:0000256" key="4">
    <source>
        <dbReference type="ARBA" id="ARBA00022692"/>
    </source>
</evidence>
<keyword evidence="4 7" id="KW-0812">Transmembrane</keyword>
<name>A0AA36E6N9_LACSI</name>
<dbReference type="PANTHER" id="PTHR48042:SF19">
    <property type="entry name" value="OS09G0472100 PROTEIN"/>
    <property type="match status" value="1"/>
</dbReference>
<dbReference type="EMBL" id="OX465081">
    <property type="protein sequence ID" value="CAI9285294.1"/>
    <property type="molecule type" value="Genomic_DNA"/>
</dbReference>
<keyword evidence="3" id="KW-0813">Transport</keyword>
<feature type="transmembrane region" description="Helical" evidence="7">
    <location>
        <begin position="7"/>
        <end position="28"/>
    </location>
</feature>
<accession>A0AA36E6N9</accession>
<feature type="domain" description="ABC-2 type transporter transmembrane" evidence="8">
    <location>
        <begin position="3"/>
        <end position="154"/>
    </location>
</feature>
<dbReference type="GO" id="GO:0140359">
    <property type="term" value="F:ABC-type transporter activity"/>
    <property type="evidence" value="ECO:0007669"/>
    <property type="project" value="InterPro"/>
</dbReference>
<dbReference type="PANTHER" id="PTHR48042">
    <property type="entry name" value="ABC TRANSPORTER G FAMILY MEMBER 11"/>
    <property type="match status" value="1"/>
</dbReference>
<evidence type="ECO:0000313" key="10">
    <source>
        <dbReference type="Proteomes" id="UP001177003"/>
    </source>
</evidence>
<keyword evidence="10" id="KW-1185">Reference proteome</keyword>
<dbReference type="Proteomes" id="UP001177003">
    <property type="component" value="Chromosome 5"/>
</dbReference>